<gene>
    <name evidence="4" type="ORF">ALAG00032_LOCUS10118</name>
</gene>
<reference evidence="4" key="1">
    <citation type="submission" date="2021-01" db="EMBL/GenBank/DDBJ databases">
        <authorList>
            <person name="Corre E."/>
            <person name="Pelletier E."/>
            <person name="Niang G."/>
            <person name="Scheremetjew M."/>
            <person name="Finn R."/>
            <person name="Kale V."/>
            <person name="Holt S."/>
            <person name="Cochrane G."/>
            <person name="Meng A."/>
            <person name="Brown T."/>
            <person name="Cohen L."/>
        </authorList>
    </citation>
    <scope>NUCLEOTIDE SEQUENCE</scope>
    <source>
        <strain evidence="4">CCMP1510</strain>
    </source>
</reference>
<evidence type="ECO:0000256" key="1">
    <source>
        <dbReference type="SAM" id="Phobius"/>
    </source>
</evidence>
<proteinExistence type="predicted"/>
<feature type="chain" id="PRO_5030572508" description="GST N-terminal domain-containing protein" evidence="2">
    <location>
        <begin position="24"/>
        <end position="219"/>
    </location>
</feature>
<dbReference type="PANTHER" id="PTHR11571">
    <property type="entry name" value="GLUTATHIONE S-TRANSFERASE"/>
    <property type="match status" value="1"/>
</dbReference>
<organism evidence="4">
    <name type="scientific">Aureoumbra lagunensis</name>
    <dbReference type="NCBI Taxonomy" id="44058"/>
    <lineage>
        <taxon>Eukaryota</taxon>
        <taxon>Sar</taxon>
        <taxon>Stramenopiles</taxon>
        <taxon>Ochrophyta</taxon>
        <taxon>Pelagophyceae</taxon>
        <taxon>Pelagomonadales</taxon>
        <taxon>Aureoumbra</taxon>
    </lineage>
</organism>
<dbReference type="InterPro" id="IPR050213">
    <property type="entry name" value="GST_superfamily"/>
</dbReference>
<dbReference type="Gene3D" id="1.20.1050.10">
    <property type="match status" value="1"/>
</dbReference>
<feature type="transmembrane region" description="Helical" evidence="1">
    <location>
        <begin position="160"/>
        <end position="181"/>
    </location>
</feature>
<keyword evidence="2" id="KW-0732">Signal</keyword>
<evidence type="ECO:0000259" key="3">
    <source>
        <dbReference type="PROSITE" id="PS50404"/>
    </source>
</evidence>
<dbReference type="Pfam" id="PF13409">
    <property type="entry name" value="GST_N_2"/>
    <property type="match status" value="1"/>
</dbReference>
<keyword evidence="1" id="KW-1133">Transmembrane helix</keyword>
<dbReference type="SUPFAM" id="SSF47616">
    <property type="entry name" value="GST C-terminal domain-like"/>
    <property type="match status" value="1"/>
</dbReference>
<dbReference type="InterPro" id="IPR036249">
    <property type="entry name" value="Thioredoxin-like_sf"/>
</dbReference>
<dbReference type="PROSITE" id="PS50404">
    <property type="entry name" value="GST_NTER"/>
    <property type="match status" value="1"/>
</dbReference>
<protein>
    <recommendedName>
        <fullName evidence="3">GST N-terminal domain-containing protein</fullName>
    </recommendedName>
</protein>
<sequence>MRRLCLFLLSLVVFGIDEEKTCSNENCRIKLTYFDVKARAEPIRIALRRANLNFIDERLSYESWIGGIKEQTPSGSLPVLEINGKTYTQSVAIARWAAKQSDLYPQDALEALAADEIMDVVQEILTKAPSPSDLTEKERLRKEYATGFMKKKMNFLASKIVGPFILGSQICIADLVLYFFLLDMLRSGNFDFIQANYVDAFPPLVVLESAISSSSILLT</sequence>
<dbReference type="EMBL" id="HBIJ01015139">
    <property type="protein sequence ID" value="CAE0369355.1"/>
    <property type="molecule type" value="Transcribed_RNA"/>
</dbReference>
<feature type="domain" description="GST N-terminal" evidence="3">
    <location>
        <begin position="27"/>
        <end position="105"/>
    </location>
</feature>
<keyword evidence="1" id="KW-0812">Transmembrane</keyword>
<dbReference type="InterPro" id="IPR004046">
    <property type="entry name" value="GST_C"/>
</dbReference>
<feature type="signal peptide" evidence="2">
    <location>
        <begin position="1"/>
        <end position="23"/>
    </location>
</feature>
<dbReference type="Gene3D" id="3.40.30.10">
    <property type="entry name" value="Glutaredoxin"/>
    <property type="match status" value="1"/>
</dbReference>
<dbReference type="PANTHER" id="PTHR11571:SF252">
    <property type="entry name" value="GLUTATHIONE S-TRANSFERASE"/>
    <property type="match status" value="1"/>
</dbReference>
<dbReference type="InterPro" id="IPR004045">
    <property type="entry name" value="Glutathione_S-Trfase_N"/>
</dbReference>
<name>A0A7S3NI58_9STRA</name>
<dbReference type="CDD" id="cd03039">
    <property type="entry name" value="GST_N_Sigma_like"/>
    <property type="match status" value="1"/>
</dbReference>
<dbReference type="GO" id="GO:0004364">
    <property type="term" value="F:glutathione transferase activity"/>
    <property type="evidence" value="ECO:0007669"/>
    <property type="project" value="TreeGrafter"/>
</dbReference>
<accession>A0A7S3NI58</accession>
<dbReference type="SUPFAM" id="SSF52833">
    <property type="entry name" value="Thioredoxin-like"/>
    <property type="match status" value="1"/>
</dbReference>
<evidence type="ECO:0000313" key="4">
    <source>
        <dbReference type="EMBL" id="CAE0369355.1"/>
    </source>
</evidence>
<dbReference type="AlphaFoldDB" id="A0A7S3NI58"/>
<dbReference type="InterPro" id="IPR036282">
    <property type="entry name" value="Glutathione-S-Trfase_C_sf"/>
</dbReference>
<dbReference type="InterPro" id="IPR040079">
    <property type="entry name" value="Glutathione_S-Trfase"/>
</dbReference>
<dbReference type="SFLD" id="SFLDS00019">
    <property type="entry name" value="Glutathione_Transferase_(cytos"/>
    <property type="match status" value="1"/>
</dbReference>
<dbReference type="GO" id="GO:0006749">
    <property type="term" value="P:glutathione metabolic process"/>
    <property type="evidence" value="ECO:0007669"/>
    <property type="project" value="TreeGrafter"/>
</dbReference>
<dbReference type="Pfam" id="PF14497">
    <property type="entry name" value="GST_C_3"/>
    <property type="match status" value="1"/>
</dbReference>
<evidence type="ECO:0000256" key="2">
    <source>
        <dbReference type="SAM" id="SignalP"/>
    </source>
</evidence>
<keyword evidence="1" id="KW-0472">Membrane</keyword>